<dbReference type="RefSeq" id="WP_034759585.1">
    <property type="nucleotide sequence ID" value="NZ_CCDN010000001.1"/>
</dbReference>
<dbReference type="CDD" id="cd01109">
    <property type="entry name" value="HTH_YyaN"/>
    <property type="match status" value="1"/>
</dbReference>
<dbReference type="PROSITE" id="PS00552">
    <property type="entry name" value="HTH_MERR_1"/>
    <property type="match status" value="1"/>
</dbReference>
<dbReference type="SMART" id="SM00422">
    <property type="entry name" value="HTH_MERR"/>
    <property type="match status" value="1"/>
</dbReference>
<feature type="domain" description="HTH merR-type" evidence="2">
    <location>
        <begin position="1"/>
        <end position="69"/>
    </location>
</feature>
<dbReference type="GO" id="GO:0003700">
    <property type="term" value="F:DNA-binding transcription factor activity"/>
    <property type="evidence" value="ECO:0007669"/>
    <property type="project" value="InterPro"/>
</dbReference>
<dbReference type="EMBL" id="CP047394">
    <property type="protein sequence ID" value="QHE61543.1"/>
    <property type="molecule type" value="Genomic_DNA"/>
</dbReference>
<dbReference type="Gene3D" id="1.10.1660.10">
    <property type="match status" value="1"/>
</dbReference>
<dbReference type="PANTHER" id="PTHR30204">
    <property type="entry name" value="REDOX-CYCLING DRUG-SENSING TRANSCRIPTIONAL ACTIVATOR SOXR"/>
    <property type="match status" value="1"/>
</dbReference>
<evidence type="ECO:0000259" key="2">
    <source>
        <dbReference type="PROSITE" id="PS50937"/>
    </source>
</evidence>
<dbReference type="KEGG" id="bvq:FHE72_11310"/>
<dbReference type="InterPro" id="IPR047057">
    <property type="entry name" value="MerR_fam"/>
</dbReference>
<dbReference type="GeneID" id="77236347"/>
<proteinExistence type="predicted"/>
<organism evidence="3 4">
    <name type="scientific">Rossellomorea vietnamensis</name>
    <dbReference type="NCBI Taxonomy" id="218284"/>
    <lineage>
        <taxon>Bacteria</taxon>
        <taxon>Bacillati</taxon>
        <taxon>Bacillota</taxon>
        <taxon>Bacilli</taxon>
        <taxon>Bacillales</taxon>
        <taxon>Bacillaceae</taxon>
        <taxon>Rossellomorea</taxon>
    </lineage>
</organism>
<protein>
    <submittedName>
        <fullName evidence="3">MerR family transcriptional regulator</fullName>
    </submittedName>
</protein>
<dbReference type="AlphaFoldDB" id="A0A6I6URG1"/>
<keyword evidence="1" id="KW-0238">DNA-binding</keyword>
<accession>A0A6I6URG1</accession>
<evidence type="ECO:0000313" key="3">
    <source>
        <dbReference type="EMBL" id="QHE61543.1"/>
    </source>
</evidence>
<evidence type="ECO:0000313" key="4">
    <source>
        <dbReference type="Proteomes" id="UP000465062"/>
    </source>
</evidence>
<dbReference type="InterPro" id="IPR000551">
    <property type="entry name" value="MerR-type_HTH_dom"/>
</dbReference>
<dbReference type="GO" id="GO:0003677">
    <property type="term" value="F:DNA binding"/>
    <property type="evidence" value="ECO:0007669"/>
    <property type="project" value="UniProtKB-KW"/>
</dbReference>
<dbReference type="PANTHER" id="PTHR30204:SF82">
    <property type="entry name" value="TRANSCRIPTIONAL REGULATOR, MERR FAMILY"/>
    <property type="match status" value="1"/>
</dbReference>
<evidence type="ECO:0000256" key="1">
    <source>
        <dbReference type="ARBA" id="ARBA00023125"/>
    </source>
</evidence>
<dbReference type="SUPFAM" id="SSF46955">
    <property type="entry name" value="Putative DNA-binding domain"/>
    <property type="match status" value="1"/>
</dbReference>
<dbReference type="InterPro" id="IPR009061">
    <property type="entry name" value="DNA-bd_dom_put_sf"/>
</dbReference>
<dbReference type="Proteomes" id="UP000465062">
    <property type="component" value="Chromosome"/>
</dbReference>
<reference evidence="3 4" key="1">
    <citation type="submission" date="2019-06" db="EMBL/GenBank/DDBJ databases">
        <title>An operon consisting of a P-type ATPase gene and a transcriptional regular gene given the different cadmium resistance in Bacillus vietamensis 151-6 and Bacillus marisflavi 151-25.</title>
        <authorList>
            <person name="Yu X."/>
        </authorList>
    </citation>
    <scope>NUCLEOTIDE SEQUENCE [LARGE SCALE GENOMIC DNA]</scope>
    <source>
        <strain evidence="3 4">151-6</strain>
    </source>
</reference>
<dbReference type="PROSITE" id="PS50937">
    <property type="entry name" value="HTH_MERR_2"/>
    <property type="match status" value="1"/>
</dbReference>
<gene>
    <name evidence="3" type="ORF">FHE72_11310</name>
</gene>
<dbReference type="Pfam" id="PF13411">
    <property type="entry name" value="MerR_1"/>
    <property type="match status" value="1"/>
</dbReference>
<sequence>MYSISEASSELGVTPHSLRYYEKEGIITPDRSPSGVREYTESHMKWLKFVLKLRETQMPISTIKKYTALFLEGDHTMEERLSLLEEHQRNIQGQLQTLSSTNEMLNNKIGSYKRVMAEHTSDS</sequence>
<name>A0A6I6URG1_9BACI</name>